<gene>
    <name evidence="3" type="ORF">SAMN04488033_104129</name>
</gene>
<evidence type="ECO:0000259" key="2">
    <source>
        <dbReference type="PROSITE" id="PS51898"/>
    </source>
</evidence>
<keyword evidence="4" id="KW-1185">Reference proteome</keyword>
<keyword evidence="1" id="KW-0233">DNA recombination</keyword>
<organism evidence="3 4">
    <name type="scientific">Salegentibacter agarivorans</name>
    <dbReference type="NCBI Taxonomy" id="345907"/>
    <lineage>
        <taxon>Bacteria</taxon>
        <taxon>Pseudomonadati</taxon>
        <taxon>Bacteroidota</taxon>
        <taxon>Flavobacteriia</taxon>
        <taxon>Flavobacteriales</taxon>
        <taxon>Flavobacteriaceae</taxon>
        <taxon>Salegentibacter</taxon>
    </lineage>
</organism>
<name>A0A1I2KPH5_9FLAO</name>
<dbReference type="AlphaFoldDB" id="A0A1I2KPH5"/>
<proteinExistence type="predicted"/>
<accession>A0A1I2KPH5</accession>
<dbReference type="InterPro" id="IPR002104">
    <property type="entry name" value="Integrase_catalytic"/>
</dbReference>
<dbReference type="GO" id="GO:0015074">
    <property type="term" value="P:DNA integration"/>
    <property type="evidence" value="ECO:0007669"/>
    <property type="project" value="InterPro"/>
</dbReference>
<evidence type="ECO:0000313" key="4">
    <source>
        <dbReference type="Proteomes" id="UP000199116"/>
    </source>
</evidence>
<dbReference type="GO" id="GO:0006310">
    <property type="term" value="P:DNA recombination"/>
    <property type="evidence" value="ECO:0007669"/>
    <property type="project" value="UniProtKB-KW"/>
</dbReference>
<dbReference type="Proteomes" id="UP000199116">
    <property type="component" value="Unassembled WGS sequence"/>
</dbReference>
<evidence type="ECO:0000256" key="1">
    <source>
        <dbReference type="ARBA" id="ARBA00023172"/>
    </source>
</evidence>
<dbReference type="GO" id="GO:0003677">
    <property type="term" value="F:DNA binding"/>
    <property type="evidence" value="ECO:0007669"/>
    <property type="project" value="InterPro"/>
</dbReference>
<dbReference type="Gene3D" id="1.10.443.10">
    <property type="entry name" value="Intergrase catalytic core"/>
    <property type="match status" value="1"/>
</dbReference>
<dbReference type="Pfam" id="PF00589">
    <property type="entry name" value="Phage_integrase"/>
    <property type="match status" value="1"/>
</dbReference>
<sequence length="51" mass="5642">MARHSLATTVTLSNGEPIKTVSKMLGHNKLSTTQIYAKVIERKVGEDMELL</sequence>
<evidence type="ECO:0000313" key="3">
    <source>
        <dbReference type="EMBL" id="SFF68912.1"/>
    </source>
</evidence>
<dbReference type="InterPro" id="IPR011010">
    <property type="entry name" value="DNA_brk_join_enz"/>
</dbReference>
<dbReference type="SUPFAM" id="SSF56349">
    <property type="entry name" value="DNA breaking-rejoining enzymes"/>
    <property type="match status" value="1"/>
</dbReference>
<dbReference type="PROSITE" id="PS51898">
    <property type="entry name" value="TYR_RECOMBINASE"/>
    <property type="match status" value="1"/>
</dbReference>
<dbReference type="InterPro" id="IPR013762">
    <property type="entry name" value="Integrase-like_cat_sf"/>
</dbReference>
<reference evidence="4" key="1">
    <citation type="submission" date="2016-10" db="EMBL/GenBank/DDBJ databases">
        <authorList>
            <person name="Varghese N."/>
            <person name="Submissions S."/>
        </authorList>
    </citation>
    <scope>NUCLEOTIDE SEQUENCE [LARGE SCALE GENOMIC DNA]</scope>
    <source>
        <strain evidence="4">DSM 23515</strain>
    </source>
</reference>
<feature type="domain" description="Tyr recombinase" evidence="2">
    <location>
        <begin position="1"/>
        <end position="49"/>
    </location>
</feature>
<protein>
    <submittedName>
        <fullName evidence="3">Phage integrase family protein</fullName>
    </submittedName>
</protein>
<dbReference type="EMBL" id="FOOH01000004">
    <property type="protein sequence ID" value="SFF68912.1"/>
    <property type="molecule type" value="Genomic_DNA"/>
</dbReference>